<feature type="compositionally biased region" description="Pro residues" evidence="2">
    <location>
        <begin position="220"/>
        <end position="234"/>
    </location>
</feature>
<dbReference type="InterPro" id="IPR009091">
    <property type="entry name" value="RCC1/BLIP-II"/>
</dbReference>
<keyword evidence="4" id="KW-1185">Reference proteome</keyword>
<comment type="caution">
    <text evidence="3">The sequence shown here is derived from an EMBL/GenBank/DDBJ whole genome shotgun (WGS) entry which is preliminary data.</text>
</comment>
<evidence type="ECO:0000313" key="3">
    <source>
        <dbReference type="EMBL" id="RAR10783.1"/>
    </source>
</evidence>
<sequence length="495" mass="52467">MMQQVYAFGLLHHEADSHPDGNNNRSSSSCSSCSSNDNNVNVNVNVNVNSIQHTPGLDAEPTLASSRLDPFLSANSIVVLWSSWCDVVLAYTSDGHGHGLRSWQVRYLGTGLSPAQKVHVCDIRISDKLGAGEAGEQGLNVTFFGDAMQHGLRGYVLTNKADDSDEEQEEHQTVVLFATDPELENGVPDVQTYRVAGDWPTIAGIKMLSDDSLLLLLSPKKPPPPPPPPPPPRGNEPAGQSRHMAIAHIPSVPALRAHLSPSASAAALPNFLHTTNTTSTLQSDAPKMSNHVSTNATTTTLVDANMRVWTWSNDARYQRCLGRPYDGESALGQVTFLSETLVTKVVSGGYVSAALSSEGELFVWGQACPGSKGEISVLGGRAEGDGPATTTTTGITVEGEQDEHVKCLVVYIDGVEASVYDVAVGYGHVLVAAEAGAGPADARTVFAAGDNARGQLGVTKKSFQSEFIEVVALRGKRIAQLSAAGWSSFVVTLEE</sequence>
<dbReference type="OrthoDB" id="5370059at2759"/>
<protein>
    <recommendedName>
        <fullName evidence="5">RCC1/BLIP-II protein</fullName>
    </recommendedName>
</protein>
<evidence type="ECO:0000256" key="1">
    <source>
        <dbReference type="ARBA" id="ARBA00022737"/>
    </source>
</evidence>
<evidence type="ECO:0008006" key="5">
    <source>
        <dbReference type="Google" id="ProtNLM"/>
    </source>
</evidence>
<gene>
    <name evidence="3" type="ORF">DDE83_004927</name>
</gene>
<evidence type="ECO:0000313" key="4">
    <source>
        <dbReference type="Proteomes" id="UP000249619"/>
    </source>
</evidence>
<organism evidence="3 4">
    <name type="scientific">Stemphylium lycopersici</name>
    <name type="common">Tomato gray leaf spot disease fungus</name>
    <name type="synonym">Thyrospora lycopersici</name>
    <dbReference type="NCBI Taxonomy" id="183478"/>
    <lineage>
        <taxon>Eukaryota</taxon>
        <taxon>Fungi</taxon>
        <taxon>Dikarya</taxon>
        <taxon>Ascomycota</taxon>
        <taxon>Pezizomycotina</taxon>
        <taxon>Dothideomycetes</taxon>
        <taxon>Pleosporomycetidae</taxon>
        <taxon>Pleosporales</taxon>
        <taxon>Pleosporineae</taxon>
        <taxon>Pleosporaceae</taxon>
        <taxon>Stemphylium</taxon>
    </lineage>
</organism>
<dbReference type="PANTHER" id="PTHR22870">
    <property type="entry name" value="REGULATOR OF CHROMOSOME CONDENSATION"/>
    <property type="match status" value="1"/>
</dbReference>
<dbReference type="Proteomes" id="UP000249619">
    <property type="component" value="Unassembled WGS sequence"/>
</dbReference>
<proteinExistence type="predicted"/>
<evidence type="ECO:0000256" key="2">
    <source>
        <dbReference type="SAM" id="MobiDB-lite"/>
    </source>
</evidence>
<dbReference type="STRING" id="183478.A0A364N3A0"/>
<accession>A0A364N3A0</accession>
<dbReference type="EMBL" id="QGDH01000063">
    <property type="protein sequence ID" value="RAR10783.1"/>
    <property type="molecule type" value="Genomic_DNA"/>
</dbReference>
<feature type="region of interest" description="Disordered" evidence="2">
    <location>
        <begin position="215"/>
        <end position="240"/>
    </location>
</feature>
<dbReference type="InterPro" id="IPR051210">
    <property type="entry name" value="Ub_ligase/GEF_domain"/>
</dbReference>
<keyword evidence="1" id="KW-0677">Repeat</keyword>
<dbReference type="AlphaFoldDB" id="A0A364N3A0"/>
<dbReference type="SUPFAM" id="SSF50985">
    <property type="entry name" value="RCC1/BLIP-II"/>
    <property type="match status" value="1"/>
</dbReference>
<name>A0A364N3A0_STELY</name>
<reference evidence="4" key="1">
    <citation type="submission" date="2018-05" db="EMBL/GenBank/DDBJ databases">
        <title>Draft genome sequence of Stemphylium lycopersici strain CIDEFI 213.</title>
        <authorList>
            <person name="Medina R."/>
            <person name="Franco M.E.E."/>
            <person name="Lucentini C.G."/>
            <person name="Saparrat M.C.N."/>
            <person name="Balatti P.A."/>
        </authorList>
    </citation>
    <scope>NUCLEOTIDE SEQUENCE [LARGE SCALE GENOMIC DNA]</scope>
    <source>
        <strain evidence="4">CIDEFI 213</strain>
    </source>
</reference>
<dbReference type="SUPFAM" id="SSF101447">
    <property type="entry name" value="Formin homology 2 domain (FH2 domain)"/>
    <property type="match status" value="1"/>
</dbReference>
<dbReference type="Gene3D" id="2.130.10.30">
    <property type="entry name" value="Regulator of chromosome condensation 1/beta-lactamase-inhibitor protein II"/>
    <property type="match status" value="1"/>
</dbReference>
<dbReference type="PANTHER" id="PTHR22870:SF408">
    <property type="entry name" value="OS09G0560450 PROTEIN"/>
    <property type="match status" value="1"/>
</dbReference>